<evidence type="ECO:0000313" key="1">
    <source>
        <dbReference type="EMBL" id="KAK8505931.1"/>
    </source>
</evidence>
<gene>
    <name evidence="1" type="ORF">V6N12_000084</name>
</gene>
<sequence length="244" mass="25372">MCVIRWLATSPYARGLGPTAPQVDGQKLQYGAWLRAPQPKRPVAARPRGRVAIIDDAVLPPHSPSPSVASSPPASAPTVTTSVSVPAPSASTAPIASVAPSVSGCDTVISAPLPAHVARDNEAPYDPMLHPEVPNDCTLFADLDGVAQFAGMDPVNDIIDDAADALIRDVASSILGRVSASPAIFATVVATVAACSSPLPLASRPAPTCARRLSMPPVPEQDDFDAWAWVRPRQFALLVVMLPV</sequence>
<dbReference type="EMBL" id="JBBPBM010000121">
    <property type="protein sequence ID" value="KAK8505931.1"/>
    <property type="molecule type" value="Genomic_DNA"/>
</dbReference>
<keyword evidence="2" id="KW-1185">Reference proteome</keyword>
<evidence type="ECO:0000313" key="2">
    <source>
        <dbReference type="Proteomes" id="UP001472677"/>
    </source>
</evidence>
<protein>
    <submittedName>
        <fullName evidence="1">Uncharacterized protein</fullName>
    </submittedName>
</protein>
<organism evidence="1 2">
    <name type="scientific">Hibiscus sabdariffa</name>
    <name type="common">roselle</name>
    <dbReference type="NCBI Taxonomy" id="183260"/>
    <lineage>
        <taxon>Eukaryota</taxon>
        <taxon>Viridiplantae</taxon>
        <taxon>Streptophyta</taxon>
        <taxon>Embryophyta</taxon>
        <taxon>Tracheophyta</taxon>
        <taxon>Spermatophyta</taxon>
        <taxon>Magnoliopsida</taxon>
        <taxon>eudicotyledons</taxon>
        <taxon>Gunneridae</taxon>
        <taxon>Pentapetalae</taxon>
        <taxon>rosids</taxon>
        <taxon>malvids</taxon>
        <taxon>Malvales</taxon>
        <taxon>Malvaceae</taxon>
        <taxon>Malvoideae</taxon>
        <taxon>Hibiscus</taxon>
    </lineage>
</organism>
<name>A0ABR2BFU1_9ROSI</name>
<dbReference type="Proteomes" id="UP001472677">
    <property type="component" value="Unassembled WGS sequence"/>
</dbReference>
<accession>A0ABR2BFU1</accession>
<comment type="caution">
    <text evidence="1">The sequence shown here is derived from an EMBL/GenBank/DDBJ whole genome shotgun (WGS) entry which is preliminary data.</text>
</comment>
<proteinExistence type="predicted"/>
<reference evidence="1 2" key="1">
    <citation type="journal article" date="2024" name="G3 (Bethesda)">
        <title>Genome assembly of Hibiscus sabdariffa L. provides insights into metabolisms of medicinal natural products.</title>
        <authorList>
            <person name="Kim T."/>
        </authorList>
    </citation>
    <scope>NUCLEOTIDE SEQUENCE [LARGE SCALE GENOMIC DNA]</scope>
    <source>
        <strain evidence="1">TK-2024</strain>
        <tissue evidence="1">Old leaves</tissue>
    </source>
</reference>